<evidence type="ECO:0000313" key="2">
    <source>
        <dbReference type="Proteomes" id="UP001054837"/>
    </source>
</evidence>
<proteinExistence type="predicted"/>
<keyword evidence="2" id="KW-1185">Reference proteome</keyword>
<sequence>MVKQPPPPSLRGWVEKEKRTRKYRCELIENIHFPWQFTPPLPPPRRREWGISGNMTGDTFHLKTFARRPVRRSFSPSLSQKSGLVPT</sequence>
<protein>
    <submittedName>
        <fullName evidence="1">Uncharacterized protein</fullName>
    </submittedName>
</protein>
<gene>
    <name evidence="1" type="ORF">CDAR_412131</name>
</gene>
<dbReference type="EMBL" id="BPLQ01014506">
    <property type="protein sequence ID" value="GIY80404.1"/>
    <property type="molecule type" value="Genomic_DNA"/>
</dbReference>
<comment type="caution">
    <text evidence="1">The sequence shown here is derived from an EMBL/GenBank/DDBJ whole genome shotgun (WGS) entry which is preliminary data.</text>
</comment>
<name>A0AAV4WF03_9ARAC</name>
<reference evidence="1 2" key="1">
    <citation type="submission" date="2021-06" db="EMBL/GenBank/DDBJ databases">
        <title>Caerostris darwini draft genome.</title>
        <authorList>
            <person name="Kono N."/>
            <person name="Arakawa K."/>
        </authorList>
    </citation>
    <scope>NUCLEOTIDE SEQUENCE [LARGE SCALE GENOMIC DNA]</scope>
</reference>
<evidence type="ECO:0000313" key="1">
    <source>
        <dbReference type="EMBL" id="GIY80404.1"/>
    </source>
</evidence>
<dbReference type="Proteomes" id="UP001054837">
    <property type="component" value="Unassembled WGS sequence"/>
</dbReference>
<organism evidence="1 2">
    <name type="scientific">Caerostris darwini</name>
    <dbReference type="NCBI Taxonomy" id="1538125"/>
    <lineage>
        <taxon>Eukaryota</taxon>
        <taxon>Metazoa</taxon>
        <taxon>Ecdysozoa</taxon>
        <taxon>Arthropoda</taxon>
        <taxon>Chelicerata</taxon>
        <taxon>Arachnida</taxon>
        <taxon>Araneae</taxon>
        <taxon>Araneomorphae</taxon>
        <taxon>Entelegynae</taxon>
        <taxon>Araneoidea</taxon>
        <taxon>Araneidae</taxon>
        <taxon>Caerostris</taxon>
    </lineage>
</organism>
<dbReference type="AlphaFoldDB" id="A0AAV4WF03"/>
<accession>A0AAV4WF03</accession>